<dbReference type="PANTHER" id="PTHR36112">
    <property type="entry name" value="RIBOSOMAL RNA SMALL SUBUNIT METHYLTRANSFERASE J"/>
    <property type="match status" value="1"/>
</dbReference>
<dbReference type="Proteomes" id="UP000199820">
    <property type="component" value="Unassembled WGS sequence"/>
</dbReference>
<organism evidence="1 2">
    <name type="scientific">[Clostridium] aminophilum</name>
    <dbReference type="NCBI Taxonomy" id="1526"/>
    <lineage>
        <taxon>Bacteria</taxon>
        <taxon>Bacillati</taxon>
        <taxon>Bacillota</taxon>
        <taxon>Clostridia</taxon>
        <taxon>Lachnospirales</taxon>
        <taxon>Lachnospiraceae</taxon>
    </lineage>
</organism>
<dbReference type="OrthoDB" id="3191794at2"/>
<keyword evidence="2" id="KW-1185">Reference proteome</keyword>
<proteinExistence type="predicted"/>
<name>A0A1I0ETK7_9FIRM</name>
<sequence>MGRKKENAAGAEAGAQFQHDWRRMLPRLRYHNLSHEMLVKAAKATKLAAGEASRADECCETPSPETENCARPWAFDCTAGMGEDSLILAAAGFRVTFCEYNPVVAEHLRECLKNALNDDENPQLKAIASRMELMEGDSVEIMKRLFSEADAPRPDLILLDPMFPERKKSSLVKKKLQLIQQLEKPCADEETLLKTAMASGAGRIIVKRPVKGPYLAGVKPGYSISGKVIRYDCIVKTDNGQ</sequence>
<dbReference type="EMBL" id="FOIL01000021">
    <property type="protein sequence ID" value="SET48768.1"/>
    <property type="molecule type" value="Genomic_DNA"/>
</dbReference>
<accession>A0A1I0ETK7</accession>
<evidence type="ECO:0000313" key="1">
    <source>
        <dbReference type="EMBL" id="SET48768.1"/>
    </source>
</evidence>
<dbReference type="Gene3D" id="3.40.50.150">
    <property type="entry name" value="Vaccinia Virus protein VP39"/>
    <property type="match status" value="1"/>
</dbReference>
<dbReference type="GO" id="GO:0008990">
    <property type="term" value="F:rRNA (guanine-N2-)-methyltransferase activity"/>
    <property type="evidence" value="ECO:0007669"/>
    <property type="project" value="InterPro"/>
</dbReference>
<dbReference type="SUPFAM" id="SSF53335">
    <property type="entry name" value="S-adenosyl-L-methionine-dependent methyltransferases"/>
    <property type="match status" value="1"/>
</dbReference>
<gene>
    <name evidence="1" type="ORF">SAMN04487771_10211</name>
</gene>
<protein>
    <submittedName>
        <fullName evidence="1">16S rRNA (Guanine1516-N2)-methyltransferase</fullName>
    </submittedName>
</protein>
<reference evidence="1 2" key="1">
    <citation type="submission" date="2016-10" db="EMBL/GenBank/DDBJ databases">
        <authorList>
            <person name="de Groot N.N."/>
        </authorList>
    </citation>
    <scope>NUCLEOTIDE SEQUENCE [LARGE SCALE GENOMIC DNA]</scope>
    <source>
        <strain evidence="1 2">KH1P1</strain>
    </source>
</reference>
<dbReference type="AlphaFoldDB" id="A0A1I0ETK7"/>
<dbReference type="InterPro" id="IPR007536">
    <property type="entry name" value="16SrRNA_methylTrfase_J"/>
</dbReference>
<dbReference type="InterPro" id="IPR029063">
    <property type="entry name" value="SAM-dependent_MTases_sf"/>
</dbReference>
<evidence type="ECO:0000313" key="2">
    <source>
        <dbReference type="Proteomes" id="UP000199820"/>
    </source>
</evidence>
<keyword evidence="1" id="KW-0489">Methyltransferase</keyword>
<dbReference type="PANTHER" id="PTHR36112:SF1">
    <property type="entry name" value="RIBOSOMAL RNA SMALL SUBUNIT METHYLTRANSFERASE J"/>
    <property type="match status" value="1"/>
</dbReference>
<dbReference type="STRING" id="1526.SAMN02910262_01304"/>
<keyword evidence="1" id="KW-0808">Transferase</keyword>
<dbReference type="Pfam" id="PF04445">
    <property type="entry name" value="SAM_MT"/>
    <property type="match status" value="1"/>
</dbReference>
<dbReference type="RefSeq" id="WP_074649480.1">
    <property type="nucleotide sequence ID" value="NZ_FOIL01000021.1"/>
</dbReference>
<dbReference type="eggNOG" id="COG2265">
    <property type="taxonomic scope" value="Bacteria"/>
</dbReference>